<dbReference type="RefSeq" id="WP_150260979.1">
    <property type="nucleotide sequence ID" value="NZ_CP029189.1"/>
</dbReference>
<sequence length="418" mass="42376">MQHFAVRENPRVGSVRGYVSKHGVRKASCTVLAAAAVLAPSVALAAPAAPGTYAYVANTGQNKVEVFDTATNALVTSIDTGAFSGPLQVAATRNGKKVYVTERDSGAVSAIDALTNTVVAEIPTGNGTPESVAISPDDRRAYVTVEGNGLANRVVAINTATDAVVGTLETGEDTLPNGLAVSPDGKRLYVAYRGAGVVAVIDSATMTLITTVDVGPSAPRKVAVSPSGARVYVTENNSGEVSVIDTATNTVVVPIPVNQGLDGVKVSLDGKRVYVADRNNARVAVIDAATNSVVTSIPTTGDPAEMAVSPTGARLYVSHPNGTQGVSVIDLATNSVSATFDSPEGAPIGIDLGSVPGTSKVSCPAGSVLTGGGFGSIGPAPDQLVSRPVPGTNDWEVNGQNRTRDDVTLTPYVVCAAP</sequence>
<dbReference type="NCBIfam" id="TIGR02276">
    <property type="entry name" value="beta_rpt_yvtn"/>
    <property type="match status" value="5"/>
</dbReference>
<reference evidence="2 3" key="1">
    <citation type="submission" date="2018-05" db="EMBL/GenBank/DDBJ databases">
        <title>Streptomyces venezuelae.</title>
        <authorList>
            <person name="Kim W."/>
            <person name="Lee N."/>
            <person name="Cho B.-K."/>
        </authorList>
    </citation>
    <scope>NUCLEOTIDE SEQUENCE [LARGE SCALE GENOMIC DNA]</scope>
    <source>
        <strain evidence="2 3">ATCC 21018</strain>
    </source>
</reference>
<dbReference type="InterPro" id="IPR051200">
    <property type="entry name" value="Host-pathogen_enzymatic-act"/>
</dbReference>
<feature type="chain" id="PRO_5025047463" description="YncE family protein" evidence="1">
    <location>
        <begin position="46"/>
        <end position="418"/>
    </location>
</feature>
<accession>A0A5P2DVB2</accession>
<dbReference type="Proteomes" id="UP000324101">
    <property type="component" value="Chromosome"/>
</dbReference>
<dbReference type="PANTHER" id="PTHR47197:SF3">
    <property type="entry name" value="DIHYDRO-HEME D1 DEHYDROGENASE"/>
    <property type="match status" value="1"/>
</dbReference>
<dbReference type="Pfam" id="PF10282">
    <property type="entry name" value="Lactonase"/>
    <property type="match status" value="1"/>
</dbReference>
<dbReference type="InterPro" id="IPR015943">
    <property type="entry name" value="WD40/YVTN_repeat-like_dom_sf"/>
</dbReference>
<dbReference type="OrthoDB" id="145213at2"/>
<evidence type="ECO:0000256" key="1">
    <source>
        <dbReference type="SAM" id="SignalP"/>
    </source>
</evidence>
<name>A0A5P2DVB2_STRVZ</name>
<dbReference type="InterPro" id="IPR019405">
    <property type="entry name" value="Lactonase_7-beta_prop"/>
</dbReference>
<evidence type="ECO:0008006" key="4">
    <source>
        <dbReference type="Google" id="ProtNLM"/>
    </source>
</evidence>
<proteinExistence type="predicted"/>
<evidence type="ECO:0000313" key="3">
    <source>
        <dbReference type="Proteomes" id="UP000324101"/>
    </source>
</evidence>
<feature type="signal peptide" evidence="1">
    <location>
        <begin position="1"/>
        <end position="45"/>
    </location>
</feature>
<dbReference type="Gene3D" id="2.130.10.10">
    <property type="entry name" value="YVTN repeat-like/Quinoprotein amine dehydrogenase"/>
    <property type="match status" value="2"/>
</dbReference>
<dbReference type="SUPFAM" id="SSF51004">
    <property type="entry name" value="C-terminal (heme d1) domain of cytochrome cd1-nitrite reductase"/>
    <property type="match status" value="1"/>
</dbReference>
<protein>
    <recommendedName>
        <fullName evidence="4">YncE family protein</fullName>
    </recommendedName>
</protein>
<dbReference type="EMBL" id="CP029189">
    <property type="protein sequence ID" value="QES58068.1"/>
    <property type="molecule type" value="Genomic_DNA"/>
</dbReference>
<organism evidence="2 3">
    <name type="scientific">Streptomyces venezuelae</name>
    <dbReference type="NCBI Taxonomy" id="54571"/>
    <lineage>
        <taxon>Bacteria</taxon>
        <taxon>Bacillati</taxon>
        <taxon>Actinomycetota</taxon>
        <taxon>Actinomycetes</taxon>
        <taxon>Kitasatosporales</taxon>
        <taxon>Streptomycetaceae</taxon>
        <taxon>Streptomyces</taxon>
    </lineage>
</organism>
<dbReference type="InterPro" id="IPR011964">
    <property type="entry name" value="YVTN_b-propeller_repeat"/>
</dbReference>
<keyword evidence="1" id="KW-0732">Signal</keyword>
<dbReference type="PANTHER" id="PTHR47197">
    <property type="entry name" value="PROTEIN NIRF"/>
    <property type="match status" value="1"/>
</dbReference>
<dbReference type="AlphaFoldDB" id="A0A5P2DVB2"/>
<dbReference type="InterPro" id="IPR011048">
    <property type="entry name" value="Haem_d1_sf"/>
</dbReference>
<gene>
    <name evidence="2" type="ORF">DEJ51_31235</name>
</gene>
<evidence type="ECO:0000313" key="2">
    <source>
        <dbReference type="EMBL" id="QES58068.1"/>
    </source>
</evidence>